<dbReference type="eggNOG" id="COG2320">
    <property type="taxonomic scope" value="Bacteria"/>
</dbReference>
<dbReference type="SUPFAM" id="SSF81301">
    <property type="entry name" value="Nucleotidyltransferase"/>
    <property type="match status" value="1"/>
</dbReference>
<proteinExistence type="predicted"/>
<dbReference type="Pfam" id="PF04229">
    <property type="entry name" value="GrpB"/>
    <property type="match status" value="1"/>
</dbReference>
<gene>
    <name evidence="1" type="ORF">CD32_22810</name>
</gene>
<name>A0A0A3IBL0_9BACI</name>
<accession>A0A0A3IBL0</accession>
<dbReference type="OrthoDB" id="9799092at2"/>
<reference evidence="1 2" key="1">
    <citation type="submission" date="2014-02" db="EMBL/GenBank/DDBJ databases">
        <title>Draft genome sequence of Lysinibacillus odysseyi NBRC 100172.</title>
        <authorList>
            <person name="Zhang F."/>
            <person name="Wang G."/>
            <person name="Zhang L."/>
        </authorList>
    </citation>
    <scope>NUCLEOTIDE SEQUENCE [LARGE SCALE GENOMIC DNA]</scope>
    <source>
        <strain evidence="1 2">NBRC 100172</strain>
    </source>
</reference>
<comment type="caution">
    <text evidence="1">The sequence shown here is derived from an EMBL/GenBank/DDBJ whole genome shotgun (WGS) entry which is preliminary data.</text>
</comment>
<evidence type="ECO:0008006" key="3">
    <source>
        <dbReference type="Google" id="ProtNLM"/>
    </source>
</evidence>
<evidence type="ECO:0000313" key="2">
    <source>
        <dbReference type="Proteomes" id="UP000030437"/>
    </source>
</evidence>
<dbReference type="STRING" id="1220589.CD32_22810"/>
<dbReference type="PANTHER" id="PTHR34822:SF1">
    <property type="entry name" value="GRPB FAMILY PROTEIN"/>
    <property type="match status" value="1"/>
</dbReference>
<dbReference type="EMBL" id="JPVP01000060">
    <property type="protein sequence ID" value="KGR82124.1"/>
    <property type="molecule type" value="Genomic_DNA"/>
</dbReference>
<dbReference type="PANTHER" id="PTHR34822">
    <property type="entry name" value="GRPB DOMAIN PROTEIN (AFU_ORTHOLOGUE AFUA_1G01530)"/>
    <property type="match status" value="1"/>
</dbReference>
<dbReference type="RefSeq" id="WP_036159330.1">
    <property type="nucleotide sequence ID" value="NZ_AVCX01000001.1"/>
</dbReference>
<keyword evidence="2" id="KW-1185">Reference proteome</keyword>
<organism evidence="1 2">
    <name type="scientific">Lysinibacillus odysseyi 34hs-1 = NBRC 100172</name>
    <dbReference type="NCBI Taxonomy" id="1220589"/>
    <lineage>
        <taxon>Bacteria</taxon>
        <taxon>Bacillati</taxon>
        <taxon>Bacillota</taxon>
        <taxon>Bacilli</taxon>
        <taxon>Bacillales</taxon>
        <taxon>Bacillaceae</taxon>
        <taxon>Lysinibacillus</taxon>
    </lineage>
</organism>
<dbReference type="Proteomes" id="UP000030437">
    <property type="component" value="Unassembled WGS sequence"/>
</dbReference>
<dbReference type="Gene3D" id="3.30.460.10">
    <property type="entry name" value="Beta Polymerase, domain 2"/>
    <property type="match status" value="1"/>
</dbReference>
<evidence type="ECO:0000313" key="1">
    <source>
        <dbReference type="EMBL" id="KGR82124.1"/>
    </source>
</evidence>
<dbReference type="InterPro" id="IPR043519">
    <property type="entry name" value="NT_sf"/>
</dbReference>
<protein>
    <recommendedName>
        <fullName evidence="3">Glutamate-rich protein GrpB</fullName>
    </recommendedName>
</protein>
<sequence>MRKTNITKWTAQWNEDYYKEKLLLETIFEEELIDLFHIGSTSIQAIGYAKPIIDILMVVRNIDKIDLYNEEMSVLGYYAKGENDISGRRYFTKGGDNRTHHLHVFQVENEHIDIHLNFKAYLKQHPDEARKYGEHKLQLAERFFEDHHKYQQAKQQYTDELVRKAMDWVRHMKAIQIEIR</sequence>
<dbReference type="AlphaFoldDB" id="A0A0A3IBL0"/>
<dbReference type="InterPro" id="IPR007344">
    <property type="entry name" value="GrpB/CoaE"/>
</dbReference>